<accession>Q7URJ0</accession>
<sequence length="49" mass="5644">MRKICGQIEELEPDLKNAGKLLHFPLRNRLAGGWTSPFGLLHQRIFLVE</sequence>
<keyword evidence="2" id="KW-1185">Reference proteome</keyword>
<dbReference type="Proteomes" id="UP000001025">
    <property type="component" value="Chromosome"/>
</dbReference>
<evidence type="ECO:0000313" key="2">
    <source>
        <dbReference type="Proteomes" id="UP000001025"/>
    </source>
</evidence>
<gene>
    <name evidence="1" type="ordered locus">RB5634</name>
</gene>
<dbReference type="KEGG" id="rba:RB5634"/>
<protein>
    <submittedName>
        <fullName evidence="1">Uncharacterized protein</fullName>
    </submittedName>
</protein>
<proteinExistence type="predicted"/>
<dbReference type="InParanoid" id="Q7URJ0"/>
<reference evidence="1 2" key="1">
    <citation type="journal article" date="2003" name="Proc. Natl. Acad. Sci. U.S.A.">
        <title>Complete genome sequence of the marine planctomycete Pirellula sp. strain 1.</title>
        <authorList>
            <person name="Gloeckner F.O."/>
            <person name="Kube M."/>
            <person name="Bauer M."/>
            <person name="Teeling H."/>
            <person name="Lombardot T."/>
            <person name="Ludwig W."/>
            <person name="Gade D."/>
            <person name="Beck A."/>
            <person name="Borzym K."/>
            <person name="Heitmann K."/>
            <person name="Rabus R."/>
            <person name="Schlesner H."/>
            <person name="Amann R."/>
            <person name="Reinhardt R."/>
        </authorList>
    </citation>
    <scope>NUCLEOTIDE SEQUENCE [LARGE SCALE GENOMIC DNA]</scope>
    <source>
        <strain evidence="2">DSM 10527 / NCIMB 13988 / SH1</strain>
    </source>
</reference>
<organism evidence="1 2">
    <name type="scientific">Rhodopirellula baltica (strain DSM 10527 / NCIMB 13988 / SH1)</name>
    <dbReference type="NCBI Taxonomy" id="243090"/>
    <lineage>
        <taxon>Bacteria</taxon>
        <taxon>Pseudomonadati</taxon>
        <taxon>Planctomycetota</taxon>
        <taxon>Planctomycetia</taxon>
        <taxon>Pirellulales</taxon>
        <taxon>Pirellulaceae</taxon>
        <taxon>Rhodopirellula</taxon>
    </lineage>
</organism>
<dbReference type="EMBL" id="BX294142">
    <property type="protein sequence ID" value="CAD74348.1"/>
    <property type="molecule type" value="Genomic_DNA"/>
</dbReference>
<dbReference type="AlphaFoldDB" id="Q7URJ0"/>
<dbReference type="HOGENOM" id="CLU_3140041_0_0_0"/>
<evidence type="ECO:0000313" key="1">
    <source>
        <dbReference type="EMBL" id="CAD74348.1"/>
    </source>
</evidence>
<dbReference type="EnsemblBacteria" id="CAD74348">
    <property type="protein sequence ID" value="CAD74348"/>
    <property type="gene ID" value="RB5634"/>
</dbReference>
<name>Q7URJ0_RHOBA</name>